<organism evidence="2 3">
    <name type="scientific">Racocetra fulgida</name>
    <dbReference type="NCBI Taxonomy" id="60492"/>
    <lineage>
        <taxon>Eukaryota</taxon>
        <taxon>Fungi</taxon>
        <taxon>Fungi incertae sedis</taxon>
        <taxon>Mucoromycota</taxon>
        <taxon>Glomeromycotina</taxon>
        <taxon>Glomeromycetes</taxon>
        <taxon>Diversisporales</taxon>
        <taxon>Gigasporaceae</taxon>
        <taxon>Racocetra</taxon>
    </lineage>
</organism>
<evidence type="ECO:0000313" key="2">
    <source>
        <dbReference type="EMBL" id="CAG8692243.1"/>
    </source>
</evidence>
<feature type="compositionally biased region" description="Acidic residues" evidence="1">
    <location>
        <begin position="30"/>
        <end position="44"/>
    </location>
</feature>
<dbReference type="AlphaFoldDB" id="A0A9N9ESQ1"/>
<gene>
    <name evidence="2" type="ORF">RFULGI_LOCUS10045</name>
</gene>
<keyword evidence="3" id="KW-1185">Reference proteome</keyword>
<feature type="compositionally biased region" description="Basic and acidic residues" evidence="1">
    <location>
        <begin position="199"/>
        <end position="216"/>
    </location>
</feature>
<reference evidence="2" key="1">
    <citation type="submission" date="2021-06" db="EMBL/GenBank/DDBJ databases">
        <authorList>
            <person name="Kallberg Y."/>
            <person name="Tangrot J."/>
            <person name="Rosling A."/>
        </authorList>
    </citation>
    <scope>NUCLEOTIDE SEQUENCE</scope>
    <source>
        <strain evidence="2">IN212</strain>
    </source>
</reference>
<dbReference type="EMBL" id="CAJVPZ010019124">
    <property type="protein sequence ID" value="CAG8692243.1"/>
    <property type="molecule type" value="Genomic_DNA"/>
</dbReference>
<dbReference type="Proteomes" id="UP000789396">
    <property type="component" value="Unassembled WGS sequence"/>
</dbReference>
<sequence>ALSDGKLNSKISPHLAKKGGHILRSGESSDSSESEDTSNAEESDSDKSSETSSSEFSSEITNPNEFENLGEQKGKGTQYLVDQIATIDFNFERIKKMSDKEAQTHVDKMKNIDILSQNLKETKSHKTLQEKLFKIIQWYDQQTDETQRTYNKDLENEETRYIENTDDALDIRPEQYINLKEPHRRAVIAKLTAIANTNKNEEERKRANNRWRDNAAMEHSGSNASMTSEAGSSWSENSAAEDKKFQEEQDKIREPTSQPQILPLLLDSAASIAKTTSSSSTNIKSTSSSEQPIQSNARGTPPVKLKDNQYGYNTDEIMNLEQLYWRPQKKK</sequence>
<feature type="non-terminal residue" evidence="2">
    <location>
        <position position="331"/>
    </location>
</feature>
<evidence type="ECO:0000256" key="1">
    <source>
        <dbReference type="SAM" id="MobiDB-lite"/>
    </source>
</evidence>
<comment type="caution">
    <text evidence="2">The sequence shown here is derived from an EMBL/GenBank/DDBJ whole genome shotgun (WGS) entry which is preliminary data.</text>
</comment>
<protein>
    <submittedName>
        <fullName evidence="2">15839_t:CDS:1</fullName>
    </submittedName>
</protein>
<feature type="compositionally biased region" description="Polar residues" evidence="1">
    <location>
        <begin position="220"/>
        <end position="238"/>
    </location>
</feature>
<dbReference type="OrthoDB" id="2489806at2759"/>
<evidence type="ECO:0000313" key="3">
    <source>
        <dbReference type="Proteomes" id="UP000789396"/>
    </source>
</evidence>
<feature type="compositionally biased region" description="Basic and acidic residues" evidence="1">
    <location>
        <begin position="240"/>
        <end position="254"/>
    </location>
</feature>
<feature type="compositionally biased region" description="Low complexity" evidence="1">
    <location>
        <begin position="50"/>
        <end position="59"/>
    </location>
</feature>
<accession>A0A9N9ESQ1</accession>
<feature type="region of interest" description="Disordered" evidence="1">
    <location>
        <begin position="199"/>
        <end position="309"/>
    </location>
</feature>
<name>A0A9N9ESQ1_9GLOM</name>
<proteinExistence type="predicted"/>
<feature type="compositionally biased region" description="Low complexity" evidence="1">
    <location>
        <begin position="268"/>
        <end position="289"/>
    </location>
</feature>
<feature type="region of interest" description="Disordered" evidence="1">
    <location>
        <begin position="1"/>
        <end position="74"/>
    </location>
</feature>
<feature type="non-terminal residue" evidence="2">
    <location>
        <position position="1"/>
    </location>
</feature>